<dbReference type="AlphaFoldDB" id="A0A3A9ARH5"/>
<accession>A0A3A9ARH5</accession>
<organism evidence="1 2">
    <name type="scientific">Parablautia intestinalis</name>
    <dbReference type="NCBI Taxonomy" id="2320100"/>
    <lineage>
        <taxon>Bacteria</taxon>
        <taxon>Bacillati</taxon>
        <taxon>Bacillota</taxon>
        <taxon>Clostridia</taxon>
        <taxon>Lachnospirales</taxon>
        <taxon>Lachnospiraceae</taxon>
        <taxon>Parablautia</taxon>
    </lineage>
</organism>
<evidence type="ECO:0000313" key="2">
    <source>
        <dbReference type="Proteomes" id="UP000280696"/>
    </source>
</evidence>
<keyword evidence="2" id="KW-1185">Reference proteome</keyword>
<name>A0A3A9ARH5_9FIRM</name>
<dbReference type="OrthoDB" id="1779993at2"/>
<proteinExistence type="predicted"/>
<comment type="caution">
    <text evidence="1">The sequence shown here is derived from an EMBL/GenBank/DDBJ whole genome shotgun (WGS) entry which is preliminary data.</text>
</comment>
<dbReference type="Proteomes" id="UP000280696">
    <property type="component" value="Unassembled WGS sequence"/>
</dbReference>
<reference evidence="1 2" key="1">
    <citation type="submission" date="2018-09" db="EMBL/GenBank/DDBJ databases">
        <title>Murine metabolic-syndrome-specific gut microbial biobank.</title>
        <authorList>
            <person name="Liu C."/>
        </authorList>
    </citation>
    <scope>NUCLEOTIDE SEQUENCE [LARGE SCALE GENOMIC DNA]</scope>
    <source>
        <strain evidence="1 2">0.1xD8-82</strain>
    </source>
</reference>
<evidence type="ECO:0000313" key="1">
    <source>
        <dbReference type="EMBL" id="RKI94140.1"/>
    </source>
</evidence>
<sequence>MVKDTCSGRVKVTKQEFLTELQRTLNGRMGSREAAPHISYYQEYIEIEMRKGRREEEVTDSLGSPRLLGKSIGDAFDRTAQNVSYGGKAAEYGLHILKYGKILGRRCAQAGTEALRRAKVWFDRLS</sequence>
<dbReference type="EMBL" id="RAYQ01000001">
    <property type="protein sequence ID" value="RKI94140.1"/>
    <property type="molecule type" value="Genomic_DNA"/>
</dbReference>
<protein>
    <submittedName>
        <fullName evidence="1">DUF1700 domain-containing protein</fullName>
    </submittedName>
</protein>
<gene>
    <name evidence="1" type="ORF">D7V94_00750</name>
</gene>